<proteinExistence type="predicted"/>
<evidence type="ECO:0000313" key="2">
    <source>
        <dbReference type="Proteomes" id="UP000319882"/>
    </source>
</evidence>
<protein>
    <submittedName>
        <fullName evidence="1">Uncharacterized protein</fullName>
    </submittedName>
</protein>
<evidence type="ECO:0000313" key="1">
    <source>
        <dbReference type="EMBL" id="QDM57122.1"/>
    </source>
</evidence>
<accession>A0A515MKC2</accession>
<dbReference type="EMBL" id="MK967393">
    <property type="protein sequence ID" value="QDM57122.1"/>
    <property type="molecule type" value="Genomic_DNA"/>
</dbReference>
<dbReference type="GeneID" id="55618870"/>
<keyword evidence="2" id="KW-1185">Reference proteome</keyword>
<sequence length="57" mass="6437">MTAPDPGFVDPLDDIDKAAIRRLAAEELVDRHGMTLKQAEAMQDRIRKLTTRPFEGE</sequence>
<name>A0A515MKC2_9CAUD</name>
<organism evidence="1 2">
    <name type="scientific">Rhodococcus phage Whack</name>
    <dbReference type="NCBI Taxonomy" id="2591132"/>
    <lineage>
        <taxon>Viruses</taxon>
        <taxon>Duplodnaviria</taxon>
        <taxon>Heunggongvirae</taxon>
        <taxon>Uroviricota</taxon>
        <taxon>Caudoviricetes</taxon>
        <taxon>Whackvirus</taxon>
        <taxon>Whackvirus whack</taxon>
    </lineage>
</organism>
<reference evidence="1 2" key="1">
    <citation type="submission" date="2019-05" db="EMBL/GenBank/DDBJ databases">
        <authorList>
            <person name="Beaulieu J."/>
            <person name="Cox M."/>
            <person name="Nazim E."/>
            <person name="Robinson Z."/>
            <person name="Molloy S.D."/>
            <person name="Garlena R.A."/>
            <person name="Russell D.A."/>
            <person name="Pope W.H."/>
            <person name="Jacobs-Sera D."/>
            <person name="Hatfull G.F."/>
        </authorList>
    </citation>
    <scope>NUCLEOTIDE SEQUENCE [LARGE SCALE GENOMIC DNA]</scope>
</reference>
<gene>
    <name evidence="1" type="primary">59</name>
    <name evidence="1" type="ORF">SEA_WHACK_59</name>
</gene>
<dbReference type="KEGG" id="vg:55618870"/>
<dbReference type="RefSeq" id="YP_009848449.1">
    <property type="nucleotide sequence ID" value="NC_048784.1"/>
</dbReference>
<dbReference type="Proteomes" id="UP000319882">
    <property type="component" value="Segment"/>
</dbReference>